<evidence type="ECO:0008006" key="4">
    <source>
        <dbReference type="Google" id="ProtNLM"/>
    </source>
</evidence>
<feature type="chain" id="PRO_5045466820" description="DUF2846 domain-containing protein" evidence="1">
    <location>
        <begin position="21"/>
        <end position="189"/>
    </location>
</feature>
<feature type="signal peptide" evidence="1">
    <location>
        <begin position="1"/>
        <end position="20"/>
    </location>
</feature>
<keyword evidence="3" id="KW-1185">Reference proteome</keyword>
<keyword evidence="1" id="KW-0732">Signal</keyword>
<name>A0ABZ0GNX7_9GAMM</name>
<evidence type="ECO:0000313" key="2">
    <source>
        <dbReference type="EMBL" id="WOH37425.1"/>
    </source>
</evidence>
<dbReference type="EMBL" id="CP136600">
    <property type="protein sequence ID" value="WOH37425.1"/>
    <property type="molecule type" value="Genomic_DNA"/>
</dbReference>
<protein>
    <recommendedName>
        <fullName evidence="4">DUF2846 domain-containing protein</fullName>
    </recommendedName>
</protein>
<organism evidence="2 3">
    <name type="scientific">Thalassotalea fonticola</name>
    <dbReference type="NCBI Taxonomy" id="3065649"/>
    <lineage>
        <taxon>Bacteria</taxon>
        <taxon>Pseudomonadati</taxon>
        <taxon>Pseudomonadota</taxon>
        <taxon>Gammaproteobacteria</taxon>
        <taxon>Alteromonadales</taxon>
        <taxon>Colwelliaceae</taxon>
        <taxon>Thalassotalea</taxon>
    </lineage>
</organism>
<dbReference type="Proteomes" id="UP001301442">
    <property type="component" value="Chromosome"/>
</dbReference>
<gene>
    <name evidence="2" type="ORF">RI844_19020</name>
</gene>
<sequence length="189" mass="21609">MTQFKLLLLACLAIILTACATKVSSIKKEQSVTLNQQKKEGFFLLAVDTNRQLQEIVISGPKSIALGKEDLKKGNNYILLNLPEGEYTLSKIKFNKYARLKSFDDELWSFRVEKNAVSYVGHLSMKVYTYWWYTSYSQLELLNNSSIALEYMENNFPTILAGKKMQYAGPGKDNFFNVVRPQYNTTTGE</sequence>
<dbReference type="RefSeq" id="WP_348396215.1">
    <property type="nucleotide sequence ID" value="NZ_CP136600.1"/>
</dbReference>
<evidence type="ECO:0000313" key="3">
    <source>
        <dbReference type="Proteomes" id="UP001301442"/>
    </source>
</evidence>
<reference evidence="2 3" key="1">
    <citation type="submission" date="2023-09" db="EMBL/GenBank/DDBJ databases">
        <authorList>
            <person name="Qi X."/>
        </authorList>
    </citation>
    <scope>NUCLEOTIDE SEQUENCE [LARGE SCALE GENOMIC DNA]</scope>
    <source>
        <strain evidence="2 3">S1-1</strain>
    </source>
</reference>
<proteinExistence type="predicted"/>
<evidence type="ECO:0000256" key="1">
    <source>
        <dbReference type="SAM" id="SignalP"/>
    </source>
</evidence>
<dbReference type="PROSITE" id="PS51257">
    <property type="entry name" value="PROKAR_LIPOPROTEIN"/>
    <property type="match status" value="1"/>
</dbReference>
<accession>A0ABZ0GNX7</accession>